<keyword evidence="3" id="KW-1185">Reference proteome</keyword>
<evidence type="ECO:0008006" key="4">
    <source>
        <dbReference type="Google" id="ProtNLM"/>
    </source>
</evidence>
<keyword evidence="1" id="KW-0472">Membrane</keyword>
<dbReference type="EMBL" id="JBBYHY010000006">
    <property type="protein sequence ID" value="MEL3954284.1"/>
    <property type="molecule type" value="Genomic_DNA"/>
</dbReference>
<reference evidence="2 3" key="1">
    <citation type="submission" date="2024-04" db="EMBL/GenBank/DDBJ databases">
        <title>Bacterial endophytes with biocontrol capabilities against important plant pathogens.</title>
        <authorList>
            <person name="Alayande K.A."/>
        </authorList>
    </citation>
    <scope>NUCLEOTIDE SEQUENCE [LARGE SCALE GENOMIC DNA]</scope>
    <source>
        <strain evidence="2 3">KV22</strain>
    </source>
</reference>
<keyword evidence="1" id="KW-1133">Transmembrane helix</keyword>
<accession>A0ABU9JN65</accession>
<dbReference type="Proteomes" id="UP001455088">
    <property type="component" value="Unassembled WGS sequence"/>
</dbReference>
<name>A0ABU9JN65_9GAMM</name>
<evidence type="ECO:0000313" key="2">
    <source>
        <dbReference type="EMBL" id="MEL3954284.1"/>
    </source>
</evidence>
<protein>
    <recommendedName>
        <fullName evidence="4">Transmembrane protein</fullName>
    </recommendedName>
</protein>
<sequence>MGDMTPKALGRVTMLAKVLSVVLVVHFQSKASSVYKQLRQCVSESADLKMAEMCQNYPESIDFYLNMMLGSFIATLLFYYLIDRVEAKYVLRK</sequence>
<evidence type="ECO:0000313" key="3">
    <source>
        <dbReference type="Proteomes" id="UP001455088"/>
    </source>
</evidence>
<gene>
    <name evidence="2" type="ORF">AAE039_11990</name>
</gene>
<organism evidence="2 3">
    <name type="scientific">Stenotrophomonas bentonitica</name>
    <dbReference type="NCBI Taxonomy" id="1450134"/>
    <lineage>
        <taxon>Bacteria</taxon>
        <taxon>Pseudomonadati</taxon>
        <taxon>Pseudomonadota</taxon>
        <taxon>Gammaproteobacteria</taxon>
        <taxon>Lysobacterales</taxon>
        <taxon>Lysobacteraceae</taxon>
        <taxon>Stenotrophomonas</taxon>
    </lineage>
</organism>
<keyword evidence="1" id="KW-0812">Transmembrane</keyword>
<proteinExistence type="predicted"/>
<feature type="transmembrane region" description="Helical" evidence="1">
    <location>
        <begin position="63"/>
        <end position="82"/>
    </location>
</feature>
<dbReference type="RefSeq" id="WP_167390352.1">
    <property type="nucleotide sequence ID" value="NZ_JBBYHY010000006.1"/>
</dbReference>
<comment type="caution">
    <text evidence="2">The sequence shown here is derived from an EMBL/GenBank/DDBJ whole genome shotgun (WGS) entry which is preliminary data.</text>
</comment>
<evidence type="ECO:0000256" key="1">
    <source>
        <dbReference type="SAM" id="Phobius"/>
    </source>
</evidence>